<evidence type="ECO:0000256" key="4">
    <source>
        <dbReference type="ARBA" id="ARBA00022679"/>
    </source>
</evidence>
<dbReference type="PANTHER" id="PTHR43527">
    <property type="entry name" value="4-DIPHOSPHOCYTIDYL-2-C-METHYL-D-ERYTHRITOL KINASE, CHLOROPLASTIC"/>
    <property type="match status" value="1"/>
</dbReference>
<dbReference type="InterPro" id="IPR020568">
    <property type="entry name" value="Ribosomal_Su5_D2-typ_SF"/>
</dbReference>
<evidence type="ECO:0000256" key="2">
    <source>
        <dbReference type="ARBA" id="ARBA00012052"/>
    </source>
</evidence>
<evidence type="ECO:0000313" key="14">
    <source>
        <dbReference type="Proteomes" id="UP000199468"/>
    </source>
</evidence>
<dbReference type="EMBL" id="FNBZ01000001">
    <property type="protein sequence ID" value="SDF51767.1"/>
    <property type="molecule type" value="Genomic_DNA"/>
</dbReference>
<gene>
    <name evidence="10" type="primary">ispE</name>
    <name evidence="13" type="ORF">SAMN05421844_101805</name>
</gene>
<keyword evidence="7 10" id="KW-0067">ATP-binding</keyword>
<accession>A0ABY0NI97</accession>
<dbReference type="SUPFAM" id="SSF54211">
    <property type="entry name" value="Ribosomal protein S5 domain 2-like"/>
    <property type="match status" value="1"/>
</dbReference>
<dbReference type="InterPro" id="IPR036554">
    <property type="entry name" value="GHMP_kinase_C_sf"/>
</dbReference>
<dbReference type="InterPro" id="IPR014721">
    <property type="entry name" value="Ribsml_uS5_D2-typ_fold_subgr"/>
</dbReference>
<keyword evidence="5 10" id="KW-0547">Nucleotide-binding</keyword>
<dbReference type="Pfam" id="PF08544">
    <property type="entry name" value="GHMP_kinases_C"/>
    <property type="match status" value="1"/>
</dbReference>
<dbReference type="EC" id="2.7.1.148" evidence="2 10"/>
<feature type="binding site" evidence="10">
    <location>
        <begin position="97"/>
        <end position="107"/>
    </location>
    <ligand>
        <name>ATP</name>
        <dbReference type="ChEBI" id="CHEBI:30616"/>
    </ligand>
</feature>
<dbReference type="Proteomes" id="UP000199468">
    <property type="component" value="Unassembled WGS sequence"/>
</dbReference>
<evidence type="ECO:0000256" key="10">
    <source>
        <dbReference type="HAMAP-Rule" id="MF_00061"/>
    </source>
</evidence>
<evidence type="ECO:0000256" key="7">
    <source>
        <dbReference type="ARBA" id="ARBA00022840"/>
    </source>
</evidence>
<comment type="pathway">
    <text evidence="10">Isoprenoid biosynthesis; isopentenyl diphosphate biosynthesis via DXP pathway; isopentenyl diphosphate from 1-deoxy-D-xylulose 5-phosphate: step 3/6.</text>
</comment>
<dbReference type="HAMAP" id="MF_00061">
    <property type="entry name" value="IspE"/>
    <property type="match status" value="1"/>
</dbReference>
<keyword evidence="4 10" id="KW-0808">Transferase</keyword>
<dbReference type="InterPro" id="IPR004424">
    <property type="entry name" value="IspE"/>
</dbReference>
<evidence type="ECO:0000256" key="6">
    <source>
        <dbReference type="ARBA" id="ARBA00022777"/>
    </source>
</evidence>
<feature type="active site" evidence="10">
    <location>
        <position position="139"/>
    </location>
</feature>
<dbReference type="InterPro" id="IPR013750">
    <property type="entry name" value="GHMP_kinase_C_dom"/>
</dbReference>
<dbReference type="NCBIfam" id="NF011202">
    <property type="entry name" value="PRK14608.1"/>
    <property type="match status" value="1"/>
</dbReference>
<evidence type="ECO:0000256" key="1">
    <source>
        <dbReference type="ARBA" id="ARBA00009684"/>
    </source>
</evidence>
<evidence type="ECO:0000259" key="11">
    <source>
        <dbReference type="Pfam" id="PF00288"/>
    </source>
</evidence>
<feature type="active site" evidence="10">
    <location>
        <position position="12"/>
    </location>
</feature>
<feature type="domain" description="GHMP kinase N-terminal" evidence="11">
    <location>
        <begin position="69"/>
        <end position="144"/>
    </location>
</feature>
<dbReference type="Pfam" id="PF00288">
    <property type="entry name" value="GHMP_kinases_N"/>
    <property type="match status" value="1"/>
</dbReference>
<name>A0ABY0NI97_9HYPH</name>
<reference evidence="13 14" key="1">
    <citation type="submission" date="2016-10" db="EMBL/GenBank/DDBJ databases">
        <authorList>
            <person name="Varghese N."/>
            <person name="Submissions S."/>
        </authorList>
    </citation>
    <scope>NUCLEOTIDE SEQUENCE [LARGE SCALE GENOMIC DNA]</scope>
    <source>
        <strain evidence="13 14">DSM 26672</strain>
    </source>
</reference>
<keyword evidence="14" id="KW-1185">Reference proteome</keyword>
<dbReference type="InterPro" id="IPR006204">
    <property type="entry name" value="GHMP_kinase_N_dom"/>
</dbReference>
<comment type="function">
    <text evidence="10">Catalyzes the phosphorylation of the position 2 hydroxy group of 4-diphosphocytidyl-2C-methyl-D-erythritol.</text>
</comment>
<evidence type="ECO:0000256" key="3">
    <source>
        <dbReference type="ARBA" id="ARBA00017473"/>
    </source>
</evidence>
<evidence type="ECO:0000313" key="13">
    <source>
        <dbReference type="EMBL" id="SDF51767.1"/>
    </source>
</evidence>
<evidence type="ECO:0000256" key="5">
    <source>
        <dbReference type="ARBA" id="ARBA00022741"/>
    </source>
</evidence>
<dbReference type="SUPFAM" id="SSF55060">
    <property type="entry name" value="GHMP Kinase, C-terminal domain"/>
    <property type="match status" value="1"/>
</dbReference>
<keyword evidence="6 10" id="KW-0418">Kinase</keyword>
<evidence type="ECO:0000256" key="8">
    <source>
        <dbReference type="ARBA" id="ARBA00023229"/>
    </source>
</evidence>
<feature type="domain" description="GHMP kinase C-terminal" evidence="12">
    <location>
        <begin position="226"/>
        <end position="278"/>
    </location>
</feature>
<proteinExistence type="inferred from homology"/>
<dbReference type="Gene3D" id="3.30.70.890">
    <property type="entry name" value="GHMP kinase, C-terminal domain"/>
    <property type="match status" value="1"/>
</dbReference>
<evidence type="ECO:0000256" key="9">
    <source>
        <dbReference type="ARBA" id="ARBA00032554"/>
    </source>
</evidence>
<dbReference type="PANTHER" id="PTHR43527:SF2">
    <property type="entry name" value="4-DIPHOSPHOCYTIDYL-2-C-METHYL-D-ERYTHRITOL KINASE, CHLOROPLASTIC"/>
    <property type="match status" value="1"/>
</dbReference>
<comment type="catalytic activity">
    <reaction evidence="10">
        <text>4-CDP-2-C-methyl-D-erythritol + ATP = 4-CDP-2-C-methyl-D-erythritol 2-phosphate + ADP + H(+)</text>
        <dbReference type="Rhea" id="RHEA:18437"/>
        <dbReference type="ChEBI" id="CHEBI:15378"/>
        <dbReference type="ChEBI" id="CHEBI:30616"/>
        <dbReference type="ChEBI" id="CHEBI:57823"/>
        <dbReference type="ChEBI" id="CHEBI:57919"/>
        <dbReference type="ChEBI" id="CHEBI:456216"/>
        <dbReference type="EC" id="2.7.1.148"/>
    </reaction>
</comment>
<protein>
    <recommendedName>
        <fullName evidence="3 10">4-diphosphocytidyl-2-C-methyl-D-erythritol kinase</fullName>
        <shortName evidence="10">CMK</shortName>
        <ecNumber evidence="2 10">2.7.1.148</ecNumber>
    </recommendedName>
    <alternativeName>
        <fullName evidence="9 10">4-(cytidine-5'-diphospho)-2-C-methyl-D-erythritol kinase</fullName>
    </alternativeName>
</protein>
<evidence type="ECO:0000259" key="12">
    <source>
        <dbReference type="Pfam" id="PF08544"/>
    </source>
</evidence>
<comment type="caution">
    <text evidence="13">The sequence shown here is derived from an EMBL/GenBank/DDBJ whole genome shotgun (WGS) entry which is preliminary data.</text>
</comment>
<dbReference type="GO" id="GO:0016301">
    <property type="term" value="F:kinase activity"/>
    <property type="evidence" value="ECO:0007669"/>
    <property type="project" value="UniProtKB-KW"/>
</dbReference>
<dbReference type="RefSeq" id="WP_091855876.1">
    <property type="nucleotide sequence ID" value="NZ_FNBZ01000001.1"/>
</dbReference>
<keyword evidence="8 10" id="KW-0414">Isoprene biosynthesis</keyword>
<comment type="similarity">
    <text evidence="1 10">Belongs to the GHMP kinase family. IspE subfamily.</text>
</comment>
<organism evidence="13 14">
    <name type="scientific">Bosea robiniae</name>
    <dbReference type="NCBI Taxonomy" id="1036780"/>
    <lineage>
        <taxon>Bacteria</taxon>
        <taxon>Pseudomonadati</taxon>
        <taxon>Pseudomonadota</taxon>
        <taxon>Alphaproteobacteria</taxon>
        <taxon>Hyphomicrobiales</taxon>
        <taxon>Boseaceae</taxon>
        <taxon>Bosea</taxon>
    </lineage>
</organism>
<dbReference type="Gene3D" id="3.30.230.10">
    <property type="match status" value="1"/>
</dbReference>
<sequence length="291" mass="29682">MAPPLTTRARAKVNLDLRVLGRRADGYHELESLVAFAGVGDTLSLDPGADLSLTLAGPRSKGLAADDGNLVLRAARSLAAARPGLRLGRFHLVKRLPVASGIGGGSADAAAALRLLARLNGIAPGDPILREVATQVGADVSVCLDSRARLMAGIGEKLGPVLRLPPLFGVLVNPGVGVETVGVFRALGLKAGEVTSEARAQNLAAPASAADLLGYLATTSNDLAAPAQRGAPVIGEALDRLAALPGCRLARMSGSGATCFALFDDCASSAAAAKALQRERPGWWVKPTLLS</sequence>
<dbReference type="PIRSF" id="PIRSF010376">
    <property type="entry name" value="IspE"/>
    <property type="match status" value="1"/>
</dbReference>